<dbReference type="InterPro" id="IPR003753">
    <property type="entry name" value="Exonuc_VII_L"/>
</dbReference>
<dbReference type="Proteomes" id="UP001327219">
    <property type="component" value="Chromosome"/>
</dbReference>
<evidence type="ECO:0000256" key="7">
    <source>
        <dbReference type="SAM" id="MobiDB-lite"/>
    </source>
</evidence>
<dbReference type="Pfam" id="PF02601">
    <property type="entry name" value="Exonuc_VII_L"/>
    <property type="match status" value="1"/>
</dbReference>
<feature type="domain" description="Exonuclease VII large subunit C-terminal" evidence="8">
    <location>
        <begin position="136"/>
        <end position="449"/>
    </location>
</feature>
<evidence type="ECO:0000259" key="8">
    <source>
        <dbReference type="Pfam" id="PF02601"/>
    </source>
</evidence>
<dbReference type="InterPro" id="IPR020579">
    <property type="entry name" value="Exonuc_VII_lsu_C"/>
</dbReference>
<organism evidence="10 11">
    <name type="scientific">Candidatus Bandiella euplotis</name>
    <dbReference type="NCBI Taxonomy" id="1664265"/>
    <lineage>
        <taxon>Bacteria</taxon>
        <taxon>Pseudomonadati</taxon>
        <taxon>Pseudomonadota</taxon>
        <taxon>Alphaproteobacteria</taxon>
        <taxon>Rickettsiales</taxon>
        <taxon>Candidatus Midichloriaceae</taxon>
        <taxon>Candidatus Bandiella</taxon>
    </lineage>
</organism>
<evidence type="ECO:0000313" key="11">
    <source>
        <dbReference type="Proteomes" id="UP001327219"/>
    </source>
</evidence>
<comment type="catalytic activity">
    <reaction evidence="5 6">
        <text>Exonucleolytic cleavage in either 5'- to 3'- or 3'- to 5'-direction to yield nucleoside 5'-phosphates.</text>
        <dbReference type="EC" id="3.1.11.6"/>
    </reaction>
</comment>
<dbReference type="HAMAP" id="MF_00378">
    <property type="entry name" value="Exonuc_7_L"/>
    <property type="match status" value="1"/>
</dbReference>
<evidence type="ECO:0000256" key="1">
    <source>
        <dbReference type="ARBA" id="ARBA00022490"/>
    </source>
</evidence>
<dbReference type="RefSeq" id="WP_323732666.1">
    <property type="nucleotide sequence ID" value="NZ_CP110820.1"/>
</dbReference>
<comment type="similarity">
    <text evidence="5 6">Belongs to the XseA family.</text>
</comment>
<keyword evidence="4 5" id="KW-0269">Exonuclease</keyword>
<proteinExistence type="inferred from homology"/>
<evidence type="ECO:0000256" key="3">
    <source>
        <dbReference type="ARBA" id="ARBA00022801"/>
    </source>
</evidence>
<reference evidence="10 11" key="1">
    <citation type="submission" date="2022-11" db="EMBL/GenBank/DDBJ databases">
        <title>Host association and intracellularity evolved multiple times independently in the Rickettsiales.</title>
        <authorList>
            <person name="Castelli M."/>
            <person name="Nardi T."/>
            <person name="Gammuto L."/>
            <person name="Bellinzona G."/>
            <person name="Sabaneyeva E."/>
            <person name="Potekhin A."/>
            <person name="Serra V."/>
            <person name="Petroni G."/>
            <person name="Sassera D."/>
        </authorList>
    </citation>
    <scope>NUCLEOTIDE SEQUENCE [LARGE SCALE GENOMIC DNA]</scope>
    <source>
        <strain evidence="10 11">NDG2</strain>
    </source>
</reference>
<dbReference type="PANTHER" id="PTHR30008">
    <property type="entry name" value="EXODEOXYRIBONUCLEASE 7 LARGE SUBUNIT"/>
    <property type="match status" value="1"/>
</dbReference>
<name>A0ABZ0ULK0_9RICK</name>
<sequence>MFSQKENVVNQQTGEVEAPYTVTEISLVLKQFIETSFKNIVVKGEVSGIKMASSGHLYFSLKDENAVLNAICWRNVAMKLPVQIEDGMEVICEGGISTYPGRSNYQIIIQSIKLAGEGMLLAMLEERKNRLSKEGIFDEQHKKPLPKTPKKIGVITSLQGAVIKDILHRIEDRFPTEVLIWDVPVQGNEAAGYITEAIEGLNNLPAHILAPDVIIVARGGGSIEDLWAFNEELVIRAVYHSKIPIISAVGHETDTTLIDLVSDLRAPTPTAAAEFATPDRIEMKKTALTKVTHTLKTFLSVFVNQKQMNLERLSMQLHKKMMFFQEQKMKIQNLKETLKLRFNNVYQKNVMKLSSLNLSVLTLRRLVQINHEKLDNHLWKIKSLYENKAANMENKVKLLKKLLISYSHQDILKRGFSIVRDDKNQLIRSKDAILESKLIQIEFYNGKVKGMFSKNTKAPTKPRPENNLEQNKLPL</sequence>
<evidence type="ECO:0000259" key="9">
    <source>
        <dbReference type="Pfam" id="PF13742"/>
    </source>
</evidence>
<gene>
    <name evidence="5" type="primary">xseA</name>
    <name evidence="10" type="ORF">Bandiella_01154</name>
</gene>
<dbReference type="Pfam" id="PF13742">
    <property type="entry name" value="tRNA_anti_2"/>
    <property type="match status" value="1"/>
</dbReference>
<comment type="function">
    <text evidence="5">Bidirectionally degrades single-stranded DNA into large acid-insoluble oligonucleotides, which are then degraded further into small acid-soluble oligonucleotides.</text>
</comment>
<evidence type="ECO:0000256" key="4">
    <source>
        <dbReference type="ARBA" id="ARBA00022839"/>
    </source>
</evidence>
<dbReference type="InterPro" id="IPR025824">
    <property type="entry name" value="OB-fold_nuc-bd_dom"/>
</dbReference>
<protein>
    <recommendedName>
        <fullName evidence="5">Exodeoxyribonuclease 7 large subunit</fullName>
        <ecNumber evidence="5">3.1.11.6</ecNumber>
    </recommendedName>
    <alternativeName>
        <fullName evidence="5">Exodeoxyribonuclease VII large subunit</fullName>
        <shortName evidence="5">Exonuclease VII large subunit</shortName>
    </alternativeName>
</protein>
<evidence type="ECO:0000256" key="6">
    <source>
        <dbReference type="RuleBase" id="RU004355"/>
    </source>
</evidence>
<dbReference type="PANTHER" id="PTHR30008:SF0">
    <property type="entry name" value="EXODEOXYRIBONUCLEASE 7 LARGE SUBUNIT"/>
    <property type="match status" value="1"/>
</dbReference>
<evidence type="ECO:0000313" key="10">
    <source>
        <dbReference type="EMBL" id="WPX97014.1"/>
    </source>
</evidence>
<keyword evidence="11" id="KW-1185">Reference proteome</keyword>
<evidence type="ECO:0000256" key="5">
    <source>
        <dbReference type="HAMAP-Rule" id="MF_00378"/>
    </source>
</evidence>
<dbReference type="NCBIfam" id="TIGR00237">
    <property type="entry name" value="xseA"/>
    <property type="match status" value="1"/>
</dbReference>
<keyword evidence="1 5" id="KW-0963">Cytoplasm</keyword>
<dbReference type="CDD" id="cd04489">
    <property type="entry name" value="ExoVII_LU_OBF"/>
    <property type="match status" value="1"/>
</dbReference>
<dbReference type="EMBL" id="CP110820">
    <property type="protein sequence ID" value="WPX97014.1"/>
    <property type="molecule type" value="Genomic_DNA"/>
</dbReference>
<accession>A0ABZ0ULK0</accession>
<dbReference type="EC" id="3.1.11.6" evidence="5"/>
<comment type="subcellular location">
    <subcellularLocation>
        <location evidence="5 6">Cytoplasm</location>
    </subcellularLocation>
</comment>
<keyword evidence="2 5" id="KW-0540">Nuclease</keyword>
<evidence type="ECO:0000256" key="2">
    <source>
        <dbReference type="ARBA" id="ARBA00022722"/>
    </source>
</evidence>
<keyword evidence="3 5" id="KW-0378">Hydrolase</keyword>
<feature type="region of interest" description="Disordered" evidence="7">
    <location>
        <begin position="453"/>
        <end position="475"/>
    </location>
</feature>
<comment type="subunit">
    <text evidence="5">Heterooligomer composed of large and small subunits.</text>
</comment>
<feature type="domain" description="OB-fold nucleic acid binding" evidence="9">
    <location>
        <begin position="20"/>
        <end position="112"/>
    </location>
</feature>